<dbReference type="EMBL" id="CP034170">
    <property type="protein sequence ID" value="AZI57568.1"/>
    <property type="molecule type" value="Genomic_DNA"/>
</dbReference>
<evidence type="ECO:0000256" key="4">
    <source>
        <dbReference type="ARBA" id="ARBA00023136"/>
    </source>
</evidence>
<keyword evidence="2" id="KW-0812">Transmembrane</keyword>
<accession>A0A3G8ZK48</accession>
<dbReference type="AlphaFoldDB" id="A0A3G8ZK48"/>
<dbReference type="InterPro" id="IPR007269">
    <property type="entry name" value="ICMT_MeTrfase"/>
</dbReference>
<dbReference type="GO" id="GO:0016020">
    <property type="term" value="C:membrane"/>
    <property type="evidence" value="ECO:0007669"/>
    <property type="project" value="UniProtKB-SubCell"/>
</dbReference>
<keyword evidence="4" id="KW-0472">Membrane</keyword>
<sequence length="169" mass="18377">MVKPYLALVAATGVERLIELRVSKRNIAWSLARGGRETGSGHYPVMVALHSGLLAGCAIEALAKRRKFRPRIGWPMLSVAVLAQGLRWWCITTLGRSWSTKIVVVPGTPLVRSGPYRYFSHPNYVAVIAEGVALPLVFDARITATAFTLLNAGLLTVRIKAENRALAGT</sequence>
<evidence type="ECO:0000313" key="5">
    <source>
        <dbReference type="EMBL" id="AZI57568.1"/>
    </source>
</evidence>
<evidence type="ECO:0000313" key="6">
    <source>
        <dbReference type="Proteomes" id="UP000268084"/>
    </source>
</evidence>
<dbReference type="KEGG" id="nak:EH165_04725"/>
<dbReference type="Pfam" id="PF04140">
    <property type="entry name" value="ICMT"/>
    <property type="match status" value="1"/>
</dbReference>
<evidence type="ECO:0000256" key="2">
    <source>
        <dbReference type="ARBA" id="ARBA00022692"/>
    </source>
</evidence>
<organism evidence="5 6">
    <name type="scientific">Nakamurella antarctica</name>
    <dbReference type="NCBI Taxonomy" id="1902245"/>
    <lineage>
        <taxon>Bacteria</taxon>
        <taxon>Bacillati</taxon>
        <taxon>Actinomycetota</taxon>
        <taxon>Actinomycetes</taxon>
        <taxon>Nakamurellales</taxon>
        <taxon>Nakamurellaceae</taxon>
        <taxon>Nakamurella</taxon>
    </lineage>
</organism>
<proteinExistence type="predicted"/>
<protein>
    <recommendedName>
        <fullName evidence="7">Alkylresorcinol O-methyltransferase</fullName>
    </recommendedName>
</protein>
<name>A0A3G8ZK48_9ACTN</name>
<reference evidence="5 6" key="1">
    <citation type="submission" date="2018-11" db="EMBL/GenBank/DDBJ databases">
        <authorList>
            <person name="Da X."/>
        </authorList>
    </citation>
    <scope>NUCLEOTIDE SEQUENCE [LARGE SCALE GENOMIC DNA]</scope>
    <source>
        <strain evidence="5 6">S14-144</strain>
    </source>
</reference>
<comment type="subcellular location">
    <subcellularLocation>
        <location evidence="1">Membrane</location>
        <topology evidence="1">Multi-pass membrane protein</topology>
    </subcellularLocation>
</comment>
<dbReference type="OrthoDB" id="7203053at2"/>
<dbReference type="GO" id="GO:0004671">
    <property type="term" value="F:protein C-terminal S-isoprenylcysteine carboxyl O-methyltransferase activity"/>
    <property type="evidence" value="ECO:0007669"/>
    <property type="project" value="InterPro"/>
</dbReference>
<reference evidence="5 6" key="2">
    <citation type="submission" date="2018-12" db="EMBL/GenBank/DDBJ databases">
        <title>Nakamurella antarcticus sp. nov., isolated from Antarctica South Shetland Islands soil.</title>
        <authorList>
            <person name="Peng F."/>
        </authorList>
    </citation>
    <scope>NUCLEOTIDE SEQUENCE [LARGE SCALE GENOMIC DNA]</scope>
    <source>
        <strain evidence="5 6">S14-144</strain>
    </source>
</reference>
<evidence type="ECO:0008006" key="7">
    <source>
        <dbReference type="Google" id="ProtNLM"/>
    </source>
</evidence>
<dbReference type="RefSeq" id="WP_124798253.1">
    <property type="nucleotide sequence ID" value="NZ_CP034170.1"/>
</dbReference>
<dbReference type="Proteomes" id="UP000268084">
    <property type="component" value="Chromosome"/>
</dbReference>
<evidence type="ECO:0000256" key="3">
    <source>
        <dbReference type="ARBA" id="ARBA00022989"/>
    </source>
</evidence>
<evidence type="ECO:0000256" key="1">
    <source>
        <dbReference type="ARBA" id="ARBA00004141"/>
    </source>
</evidence>
<gene>
    <name evidence="5" type="ORF">EH165_04725</name>
</gene>
<dbReference type="Gene3D" id="1.20.120.1630">
    <property type="match status" value="1"/>
</dbReference>
<keyword evidence="6" id="KW-1185">Reference proteome</keyword>
<keyword evidence="3" id="KW-1133">Transmembrane helix</keyword>